<dbReference type="EMBL" id="RJJR01000001">
    <property type="protein sequence ID" value="RNI40122.1"/>
    <property type="molecule type" value="Genomic_DNA"/>
</dbReference>
<sequence>MAELHVQPKRNNYWWLWLLLILIIIAALVYYFYYYQKGKSLELPGAADSTATINNADSASPAVAPTANLWDQVDFDSPDTSYPEVSDKNLVTKSNSHFVIYSEDVSKLFENGKSDLSKEGKQSLDQVASSINKRFNTADVRIYAQSDTAHADQLAMQRGESVSNYLAKNTNIDQSRISVFHPGEGTSVPGKKDQVSIVVKR</sequence>
<dbReference type="InterPro" id="IPR036737">
    <property type="entry name" value="OmpA-like_sf"/>
</dbReference>
<evidence type="ECO:0000313" key="5">
    <source>
        <dbReference type="Proteomes" id="UP000267223"/>
    </source>
</evidence>
<evidence type="ECO:0000313" key="4">
    <source>
        <dbReference type="EMBL" id="RNI40122.1"/>
    </source>
</evidence>
<organism evidence="4 5">
    <name type="scientific">Hanamia caeni</name>
    <dbReference type="NCBI Taxonomy" id="2294116"/>
    <lineage>
        <taxon>Bacteria</taxon>
        <taxon>Pseudomonadati</taxon>
        <taxon>Bacteroidota</taxon>
        <taxon>Chitinophagia</taxon>
        <taxon>Chitinophagales</taxon>
        <taxon>Chitinophagaceae</taxon>
        <taxon>Hanamia</taxon>
    </lineage>
</organism>
<dbReference type="Proteomes" id="UP000267223">
    <property type="component" value="Unassembled WGS sequence"/>
</dbReference>
<comment type="caution">
    <text evidence="4">The sequence shown here is derived from an EMBL/GenBank/DDBJ whole genome shotgun (WGS) entry which is preliminary data.</text>
</comment>
<dbReference type="AlphaFoldDB" id="A0A3M9NQM9"/>
<evidence type="ECO:0000259" key="3">
    <source>
        <dbReference type="PROSITE" id="PS51123"/>
    </source>
</evidence>
<dbReference type="SUPFAM" id="SSF103088">
    <property type="entry name" value="OmpA-like"/>
    <property type="match status" value="1"/>
</dbReference>
<feature type="transmembrane region" description="Helical" evidence="2">
    <location>
        <begin position="14"/>
        <end position="33"/>
    </location>
</feature>
<feature type="domain" description="OmpA-like" evidence="3">
    <location>
        <begin position="96"/>
        <end position="201"/>
    </location>
</feature>
<gene>
    <name evidence="4" type="ORF">EFY79_02160</name>
</gene>
<evidence type="ECO:0000256" key="1">
    <source>
        <dbReference type="PROSITE-ProRule" id="PRU00473"/>
    </source>
</evidence>
<keyword evidence="2" id="KW-1133">Transmembrane helix</keyword>
<dbReference type="RefSeq" id="WP_123119012.1">
    <property type="nucleotide sequence ID" value="NZ_RJJR01000001.1"/>
</dbReference>
<proteinExistence type="predicted"/>
<protein>
    <recommendedName>
        <fullName evidence="3">OmpA-like domain-containing protein</fullName>
    </recommendedName>
</protein>
<name>A0A3M9NQM9_9BACT</name>
<keyword evidence="5" id="KW-1185">Reference proteome</keyword>
<keyword evidence="2" id="KW-0812">Transmembrane</keyword>
<dbReference type="Pfam" id="PF00691">
    <property type="entry name" value="OmpA"/>
    <property type="match status" value="1"/>
</dbReference>
<accession>A0A3M9NQM9</accession>
<evidence type="ECO:0000256" key="2">
    <source>
        <dbReference type="SAM" id="Phobius"/>
    </source>
</evidence>
<dbReference type="PROSITE" id="PS51123">
    <property type="entry name" value="OMPA_2"/>
    <property type="match status" value="1"/>
</dbReference>
<dbReference type="InterPro" id="IPR006665">
    <property type="entry name" value="OmpA-like"/>
</dbReference>
<dbReference type="OrthoDB" id="853367at2"/>
<keyword evidence="1 2" id="KW-0472">Membrane</keyword>
<dbReference type="Gene3D" id="3.30.1330.60">
    <property type="entry name" value="OmpA-like domain"/>
    <property type="match status" value="1"/>
</dbReference>
<reference evidence="4 5" key="1">
    <citation type="submission" date="2018-11" db="EMBL/GenBank/DDBJ databases">
        <title>Draft genome sequence of Ferruginibacter sp. BO-59.</title>
        <authorList>
            <person name="Im W.T."/>
        </authorList>
    </citation>
    <scope>NUCLEOTIDE SEQUENCE [LARGE SCALE GENOMIC DNA]</scope>
    <source>
        <strain evidence="4 5">BO-59</strain>
    </source>
</reference>
<dbReference type="GO" id="GO:0016020">
    <property type="term" value="C:membrane"/>
    <property type="evidence" value="ECO:0007669"/>
    <property type="project" value="UniProtKB-UniRule"/>
</dbReference>